<sequence>MTKNKSKEKSDFKGFLENLTASKPTVPAVGTKPDKQYFLVVSQGTETEILYFKYLASLLPPKIVSIETKGHSKDTIAVVRKAVELRELRQKNTHMPNYNEVWALFDKDDFTDKDYEIAISFANKEGIESGHSNECFELWYLLHFADLESAIGRKVYFERLSKLLNTNYSKSEPTVCERIHKEGDVKRAIVRGKRLEALHNGKNAAAASPYTRIYILVERLLKYLENTKN</sequence>
<dbReference type="Pfam" id="PF13707">
    <property type="entry name" value="RloB"/>
    <property type="match status" value="1"/>
</dbReference>
<dbReference type="RefSeq" id="WP_157298834.1">
    <property type="nucleotide sequence ID" value="NZ_BAAAZB010000005.1"/>
</dbReference>
<proteinExistence type="predicted"/>
<evidence type="ECO:0000313" key="2">
    <source>
        <dbReference type="Proteomes" id="UP000468388"/>
    </source>
</evidence>
<dbReference type="Proteomes" id="UP000468388">
    <property type="component" value="Unassembled WGS sequence"/>
</dbReference>
<name>A0A6N8J6H2_9BACT</name>
<gene>
    <name evidence="1" type="ORF">GO495_06420</name>
</gene>
<organism evidence="1 2">
    <name type="scientific">Chitinophaga oryziterrae</name>
    <dbReference type="NCBI Taxonomy" id="1031224"/>
    <lineage>
        <taxon>Bacteria</taxon>
        <taxon>Pseudomonadati</taxon>
        <taxon>Bacteroidota</taxon>
        <taxon>Chitinophagia</taxon>
        <taxon>Chitinophagales</taxon>
        <taxon>Chitinophagaceae</taxon>
        <taxon>Chitinophaga</taxon>
    </lineage>
</organism>
<accession>A0A6N8J6H2</accession>
<comment type="caution">
    <text evidence="1">The sequence shown here is derived from an EMBL/GenBank/DDBJ whole genome shotgun (WGS) entry which is preliminary data.</text>
</comment>
<dbReference type="AlphaFoldDB" id="A0A6N8J6H2"/>
<protein>
    <recommendedName>
        <fullName evidence="3">RloB domain-containing protein</fullName>
    </recommendedName>
</protein>
<dbReference type="EMBL" id="WRXO01000001">
    <property type="protein sequence ID" value="MVT40208.1"/>
    <property type="molecule type" value="Genomic_DNA"/>
</dbReference>
<reference evidence="1 2" key="1">
    <citation type="submission" date="2019-12" db="EMBL/GenBank/DDBJ databases">
        <title>The draft genomic sequence of strain Chitinophaga oryziterrae JCM 16595.</title>
        <authorList>
            <person name="Zhang X."/>
        </authorList>
    </citation>
    <scope>NUCLEOTIDE SEQUENCE [LARGE SCALE GENOMIC DNA]</scope>
    <source>
        <strain evidence="1 2">JCM 16595</strain>
    </source>
</reference>
<evidence type="ECO:0000313" key="1">
    <source>
        <dbReference type="EMBL" id="MVT40208.1"/>
    </source>
</evidence>
<keyword evidence="2" id="KW-1185">Reference proteome</keyword>
<dbReference type="InterPro" id="IPR025591">
    <property type="entry name" value="RloB"/>
</dbReference>
<dbReference type="OrthoDB" id="9796523at2"/>
<evidence type="ECO:0008006" key="3">
    <source>
        <dbReference type="Google" id="ProtNLM"/>
    </source>
</evidence>